<feature type="region of interest" description="Disordered" evidence="1">
    <location>
        <begin position="198"/>
        <end position="266"/>
    </location>
</feature>
<feature type="compositionally biased region" description="Polar residues" evidence="1">
    <location>
        <begin position="251"/>
        <end position="260"/>
    </location>
</feature>
<evidence type="ECO:0000313" key="3">
    <source>
        <dbReference type="Proteomes" id="UP000887566"/>
    </source>
</evidence>
<accession>A0A914WVX9</accession>
<dbReference type="PANTHER" id="PTHR13076:SF9">
    <property type="entry name" value="COILED-COIL AND C2 DOMAIN-CONTAINING PROTEIN 1-LIKE"/>
    <property type="match status" value="1"/>
</dbReference>
<feature type="compositionally biased region" description="Low complexity" evidence="1">
    <location>
        <begin position="345"/>
        <end position="354"/>
    </location>
</feature>
<feature type="domain" description="DM14" evidence="2">
    <location>
        <begin position="482"/>
        <end position="540"/>
    </location>
</feature>
<dbReference type="PANTHER" id="PTHR13076">
    <property type="entry name" value="COILED-COIL AND C2 DOMAIN-CONTAINING PROTEIN 1-LIKE"/>
    <property type="match status" value="1"/>
</dbReference>
<feature type="compositionally biased region" description="Low complexity" evidence="1">
    <location>
        <begin position="434"/>
        <end position="456"/>
    </location>
</feature>
<feature type="region of interest" description="Disordered" evidence="1">
    <location>
        <begin position="414"/>
        <end position="479"/>
    </location>
</feature>
<dbReference type="Pfam" id="PF21528">
    <property type="entry name" value="CC2D1A-B_DM14"/>
    <property type="match status" value="3"/>
</dbReference>
<organism evidence="3 4">
    <name type="scientific">Plectus sambesii</name>
    <dbReference type="NCBI Taxonomy" id="2011161"/>
    <lineage>
        <taxon>Eukaryota</taxon>
        <taxon>Metazoa</taxon>
        <taxon>Ecdysozoa</taxon>
        <taxon>Nematoda</taxon>
        <taxon>Chromadorea</taxon>
        <taxon>Plectida</taxon>
        <taxon>Plectina</taxon>
        <taxon>Plectoidea</taxon>
        <taxon>Plectidae</taxon>
        <taxon>Plectus</taxon>
    </lineage>
</organism>
<dbReference type="GO" id="GO:0001227">
    <property type="term" value="F:DNA-binding transcription repressor activity, RNA polymerase II-specific"/>
    <property type="evidence" value="ECO:0007669"/>
    <property type="project" value="InterPro"/>
</dbReference>
<dbReference type="Proteomes" id="UP000887566">
    <property type="component" value="Unplaced"/>
</dbReference>
<feature type="compositionally biased region" description="Pro residues" evidence="1">
    <location>
        <begin position="419"/>
        <end position="428"/>
    </location>
</feature>
<proteinExistence type="predicted"/>
<dbReference type="SMART" id="SM00685">
    <property type="entry name" value="DM14"/>
    <property type="match status" value="4"/>
</dbReference>
<protein>
    <submittedName>
        <fullName evidence="4">DM14 domain-containing protein</fullName>
    </submittedName>
</protein>
<feature type="region of interest" description="Disordered" evidence="1">
    <location>
        <begin position="319"/>
        <end position="362"/>
    </location>
</feature>
<feature type="domain" description="DM14" evidence="2">
    <location>
        <begin position="267"/>
        <end position="327"/>
    </location>
</feature>
<feature type="compositionally biased region" description="Pro residues" evidence="1">
    <location>
        <begin position="212"/>
        <end position="223"/>
    </location>
</feature>
<evidence type="ECO:0000256" key="1">
    <source>
        <dbReference type="SAM" id="MobiDB-lite"/>
    </source>
</evidence>
<dbReference type="InterPro" id="IPR006608">
    <property type="entry name" value="CC2D1A/B_DM14"/>
</dbReference>
<name>A0A914WVX9_9BILA</name>
<dbReference type="AlphaFoldDB" id="A0A914WVX9"/>
<feature type="region of interest" description="Disordered" evidence="1">
    <location>
        <begin position="374"/>
        <end position="395"/>
    </location>
</feature>
<feature type="domain" description="DM14" evidence="2">
    <location>
        <begin position="364"/>
        <end position="422"/>
    </location>
</feature>
<sequence length="653" mass="70000">MANRGGEMDFSSIESIMYGNVDDDDELNAELMALVEDEKAASRAAAPRQAAAAAKQAVDFAQIDRLAKQISLEDPISDDDDDETVENDVDLLDELGDLIGEEPSAPVARPAAASSSVAKKDTALISMLQERAQAYRVAEANAKKTGDSAKTRRFNRGVKTLEDLLKKAERGAAVDPDEIPVAIVVGEASAPAAVRAAPAPPASAAKPATDNIPPPARAAPAPLPRLATNIAPQPTPTPATKVEAQPAPKPVQQTQPTGTLAISRVRDTLVRRRDEYKKNAALAMRAKDKGAAVEFVRTAQQFDAAIAAVDSGNVGDDLDMSVVPPSPDPYKAPSATLSQTDEPKAAAQRPQAPTAIPPPPKTFLEGLEQRLAKYRDAVSRAKEEGNERKQRQNERIVKQYAEAIRDHKAGKPVDVLELPAPPGYPPLPQATGRPAGLPMAPASAAAQAAKARQHPAGPFGPVASPTEGGPSPPKQSRNSQQLDFLEHRQMQFKQAALLAKQKGDMELAKKYLRAAKGFDNMIEASRAGLPVNIKDAPIPPQVRTVARSLEPTMDGDSSTSSISITGTREEVFATLEKDLIRQVQICDRNREYFTRLGDVGQVNKYETQATTLKRDLVTLRQAAKGGDPLPRFRYEMKAFPSLDICPDLGDDDL</sequence>
<feature type="domain" description="DM14" evidence="2">
    <location>
        <begin position="125"/>
        <end position="183"/>
    </location>
</feature>
<reference evidence="4" key="1">
    <citation type="submission" date="2022-11" db="UniProtKB">
        <authorList>
            <consortium name="WormBaseParasite"/>
        </authorList>
    </citation>
    <scope>IDENTIFICATION</scope>
</reference>
<dbReference type="WBParaSite" id="PSAMB.scaffold545size47667.g6868.t1">
    <property type="protein sequence ID" value="PSAMB.scaffold545size47667.g6868.t1"/>
    <property type="gene ID" value="PSAMB.scaffold545size47667.g6868"/>
</dbReference>
<evidence type="ECO:0000259" key="2">
    <source>
        <dbReference type="SMART" id="SM00685"/>
    </source>
</evidence>
<evidence type="ECO:0000313" key="4">
    <source>
        <dbReference type="WBParaSite" id="PSAMB.scaffold545size47667.g6868.t1"/>
    </source>
</evidence>
<keyword evidence="3" id="KW-1185">Reference proteome</keyword>
<feature type="compositionally biased region" description="Low complexity" evidence="1">
    <location>
        <begin position="198"/>
        <end position="208"/>
    </location>
</feature>
<dbReference type="InterPro" id="IPR039725">
    <property type="entry name" value="CC2D1A/B"/>
</dbReference>